<keyword evidence="2" id="KW-1185">Reference proteome</keyword>
<comment type="caution">
    <text evidence="1">The sequence shown here is derived from an EMBL/GenBank/DDBJ whole genome shotgun (WGS) entry which is preliminary data.</text>
</comment>
<organism evidence="1 2">
    <name type="scientific">Caerostris darwini</name>
    <dbReference type="NCBI Taxonomy" id="1538125"/>
    <lineage>
        <taxon>Eukaryota</taxon>
        <taxon>Metazoa</taxon>
        <taxon>Ecdysozoa</taxon>
        <taxon>Arthropoda</taxon>
        <taxon>Chelicerata</taxon>
        <taxon>Arachnida</taxon>
        <taxon>Araneae</taxon>
        <taxon>Araneomorphae</taxon>
        <taxon>Entelegynae</taxon>
        <taxon>Araneoidea</taxon>
        <taxon>Araneidae</taxon>
        <taxon>Caerostris</taxon>
    </lineage>
</organism>
<gene>
    <name evidence="1" type="ORF">CDAR_587141</name>
</gene>
<dbReference type="Proteomes" id="UP001054837">
    <property type="component" value="Unassembled WGS sequence"/>
</dbReference>
<dbReference type="AlphaFoldDB" id="A0AAV4SY83"/>
<sequence length="98" mass="11490">MQCKPPTAFYIGHRILDMLISKTLESFDGCSEICSSEQRTMFGDRSEASGPMDFNVLQVFHLIHLVIRPDREIVFSPKMDMTVYVDYLMEFMWIFQIN</sequence>
<protein>
    <submittedName>
        <fullName evidence="1">Uncharacterized protein</fullName>
    </submittedName>
</protein>
<evidence type="ECO:0000313" key="2">
    <source>
        <dbReference type="Proteomes" id="UP001054837"/>
    </source>
</evidence>
<evidence type="ECO:0000313" key="1">
    <source>
        <dbReference type="EMBL" id="GIY39000.1"/>
    </source>
</evidence>
<proteinExistence type="predicted"/>
<reference evidence="1 2" key="1">
    <citation type="submission" date="2021-06" db="EMBL/GenBank/DDBJ databases">
        <title>Caerostris darwini draft genome.</title>
        <authorList>
            <person name="Kono N."/>
            <person name="Arakawa K."/>
        </authorList>
    </citation>
    <scope>NUCLEOTIDE SEQUENCE [LARGE SCALE GENOMIC DNA]</scope>
</reference>
<name>A0AAV4SY83_9ARAC</name>
<dbReference type="EMBL" id="BPLQ01008705">
    <property type="protein sequence ID" value="GIY39000.1"/>
    <property type="molecule type" value="Genomic_DNA"/>
</dbReference>
<accession>A0AAV4SY83</accession>